<protein>
    <submittedName>
        <fullName evidence="4">Enoyl-CoA hydratase</fullName>
    </submittedName>
</protein>
<dbReference type="PANTHER" id="PTHR11941:SF54">
    <property type="entry name" value="ENOYL-COA HYDRATASE, MITOCHONDRIAL"/>
    <property type="match status" value="1"/>
</dbReference>
<dbReference type="Pfam" id="PF00378">
    <property type="entry name" value="ECH_1"/>
    <property type="match status" value="1"/>
</dbReference>
<organism evidence="4 5">
    <name type="scientific">Acidisphaera rubrifaciens HS-AP3</name>
    <dbReference type="NCBI Taxonomy" id="1231350"/>
    <lineage>
        <taxon>Bacteria</taxon>
        <taxon>Pseudomonadati</taxon>
        <taxon>Pseudomonadota</taxon>
        <taxon>Alphaproteobacteria</taxon>
        <taxon>Acetobacterales</taxon>
        <taxon>Acetobacteraceae</taxon>
        <taxon>Acidisphaera</taxon>
    </lineage>
</organism>
<evidence type="ECO:0000256" key="2">
    <source>
        <dbReference type="ARBA" id="ARBA00023239"/>
    </source>
</evidence>
<reference evidence="4 5" key="1">
    <citation type="submission" date="2012-11" db="EMBL/GenBank/DDBJ databases">
        <title>Whole genome sequence of Acidisphaera rubrifaciens HS-AP3.</title>
        <authorList>
            <person name="Azuma Y."/>
            <person name="Higashiura N."/>
            <person name="Hirakawa H."/>
            <person name="Matsushita K."/>
        </authorList>
    </citation>
    <scope>NUCLEOTIDE SEQUENCE [LARGE SCALE GENOMIC DNA]</scope>
    <source>
        <strain evidence="4 5">HS-AP3</strain>
    </source>
</reference>
<proteinExistence type="inferred from homology"/>
<keyword evidence="2" id="KW-0456">Lyase</keyword>
<dbReference type="SUPFAM" id="SSF52096">
    <property type="entry name" value="ClpP/crotonase"/>
    <property type="match status" value="1"/>
</dbReference>
<comment type="similarity">
    <text evidence="1 3">Belongs to the enoyl-CoA hydratase/isomerase family.</text>
</comment>
<keyword evidence="5" id="KW-1185">Reference proteome</keyword>
<dbReference type="CDD" id="cd06558">
    <property type="entry name" value="crotonase-like"/>
    <property type="match status" value="1"/>
</dbReference>
<gene>
    <name evidence="4" type="ORF">Asru_0640_10</name>
</gene>
<dbReference type="Gene3D" id="3.90.226.10">
    <property type="entry name" value="2-enoyl-CoA Hydratase, Chain A, domain 1"/>
    <property type="match status" value="1"/>
</dbReference>
<dbReference type="RefSeq" id="WP_048862557.1">
    <property type="nucleotide sequence ID" value="NZ_BANB01000640.1"/>
</dbReference>
<dbReference type="InterPro" id="IPR014748">
    <property type="entry name" value="Enoyl-CoA_hydra_C"/>
</dbReference>
<dbReference type="OrthoDB" id="7257009at2"/>
<name>A0A0D6P900_9PROT</name>
<dbReference type="InterPro" id="IPR001753">
    <property type="entry name" value="Enoyl-CoA_hydra/iso"/>
</dbReference>
<dbReference type="Proteomes" id="UP000032680">
    <property type="component" value="Unassembled WGS sequence"/>
</dbReference>
<dbReference type="FunFam" id="3.90.226.10:FF:000009">
    <property type="entry name" value="Carnitinyl-CoA dehydratase"/>
    <property type="match status" value="1"/>
</dbReference>
<sequence>MPDTYPTLRLDRPHPDVLRVTLDRPDARNALNTQMGHDLLHVFDGLAADPEHCRAVVLTGAGDRAFCAGGDLKQRLGMTDAQWQAQHLVFERMARALIDCPVPVVGAVNGAAYGGGCEIALACDFIYAARTARFALPEVTLGIMPGAGGTQTLARAVGERRAKELLLSGRPWTAEEAAAWGMVNRVCEPDALADAALEIAVTIAANAPISIRQAKRAIHHGLSLSLADGMLFEIEAYNRMVPTEDRREGVAAFNEKRRPVFKGR</sequence>
<dbReference type="GO" id="GO:0006635">
    <property type="term" value="P:fatty acid beta-oxidation"/>
    <property type="evidence" value="ECO:0007669"/>
    <property type="project" value="TreeGrafter"/>
</dbReference>
<evidence type="ECO:0000313" key="4">
    <source>
        <dbReference type="EMBL" id="GAN78132.1"/>
    </source>
</evidence>
<accession>A0A0D6P900</accession>
<dbReference type="InterPro" id="IPR029045">
    <property type="entry name" value="ClpP/crotonase-like_dom_sf"/>
</dbReference>
<dbReference type="GO" id="GO:0016836">
    <property type="term" value="F:hydro-lyase activity"/>
    <property type="evidence" value="ECO:0007669"/>
    <property type="project" value="UniProtKB-ARBA"/>
</dbReference>
<evidence type="ECO:0000313" key="5">
    <source>
        <dbReference type="Proteomes" id="UP000032680"/>
    </source>
</evidence>
<dbReference type="FunFam" id="1.10.12.10:FF:000001">
    <property type="entry name" value="Probable enoyl-CoA hydratase, mitochondrial"/>
    <property type="match status" value="1"/>
</dbReference>
<dbReference type="Gene3D" id="1.10.12.10">
    <property type="entry name" value="Lyase 2-enoyl-coa Hydratase, Chain A, domain 2"/>
    <property type="match status" value="1"/>
</dbReference>
<evidence type="ECO:0000256" key="1">
    <source>
        <dbReference type="ARBA" id="ARBA00005254"/>
    </source>
</evidence>
<dbReference type="InterPro" id="IPR018376">
    <property type="entry name" value="Enoyl-CoA_hyd/isom_CS"/>
</dbReference>
<evidence type="ECO:0000256" key="3">
    <source>
        <dbReference type="RuleBase" id="RU003707"/>
    </source>
</evidence>
<dbReference type="AlphaFoldDB" id="A0A0D6P900"/>
<dbReference type="EMBL" id="BANB01000640">
    <property type="protein sequence ID" value="GAN78132.1"/>
    <property type="molecule type" value="Genomic_DNA"/>
</dbReference>
<comment type="caution">
    <text evidence="4">The sequence shown here is derived from an EMBL/GenBank/DDBJ whole genome shotgun (WGS) entry which is preliminary data.</text>
</comment>
<dbReference type="PANTHER" id="PTHR11941">
    <property type="entry name" value="ENOYL-COA HYDRATASE-RELATED"/>
    <property type="match status" value="1"/>
</dbReference>
<dbReference type="PROSITE" id="PS00166">
    <property type="entry name" value="ENOYL_COA_HYDRATASE"/>
    <property type="match status" value="1"/>
</dbReference>